<proteinExistence type="inferred from homology"/>
<dbReference type="EMBL" id="BJMV01000001">
    <property type="protein sequence ID" value="GEB84621.1"/>
    <property type="molecule type" value="Genomic_DNA"/>
</dbReference>
<dbReference type="Pfam" id="PF00121">
    <property type="entry name" value="TIM"/>
    <property type="match status" value="1"/>
</dbReference>
<dbReference type="Proteomes" id="UP000317730">
    <property type="component" value="Unassembled WGS sequence"/>
</dbReference>
<dbReference type="GO" id="GO:0006094">
    <property type="term" value="P:gluconeogenesis"/>
    <property type="evidence" value="ECO:0007669"/>
    <property type="project" value="UniProtKB-UniRule"/>
</dbReference>
<comment type="pathway">
    <text evidence="2 8 9">Carbohydrate degradation; glycolysis; D-glyceraldehyde 3-phosphate from glycerone phosphate: step 1/1.</text>
</comment>
<dbReference type="CDD" id="cd00311">
    <property type="entry name" value="TIM"/>
    <property type="match status" value="1"/>
</dbReference>
<comment type="similarity">
    <text evidence="3 8 9">Belongs to the triosephosphate isomerase family.</text>
</comment>
<dbReference type="RefSeq" id="WP_141374541.1">
    <property type="nucleotide sequence ID" value="NZ_BAPL01000017.1"/>
</dbReference>
<comment type="catalytic activity">
    <reaction evidence="1">
        <text>L-erythrulose 1-phosphate = D-erythrulose 4-phosphate</text>
        <dbReference type="Rhea" id="RHEA:49588"/>
        <dbReference type="ChEBI" id="CHEBI:58002"/>
        <dbReference type="ChEBI" id="CHEBI:90796"/>
        <dbReference type="EC" id="5.3.1.33"/>
    </reaction>
</comment>
<dbReference type="InterPro" id="IPR013785">
    <property type="entry name" value="Aldolase_TIM"/>
</dbReference>
<comment type="caution">
    <text evidence="10">The sequence shown here is derived from an EMBL/GenBank/DDBJ whole genome shotgun (WGS) entry which is preliminary data.</text>
</comment>
<name>A0A4Y3TNM8_9PROT</name>
<feature type="binding site" evidence="8">
    <location>
        <position position="167"/>
    </location>
    <ligand>
        <name>substrate</name>
    </ligand>
</feature>
<comment type="pathway">
    <text evidence="8 9">Carbohydrate biosynthesis; gluconeogenesis.</text>
</comment>
<feature type="binding site" evidence="8">
    <location>
        <position position="206"/>
    </location>
    <ligand>
        <name>substrate</name>
    </ligand>
</feature>
<evidence type="ECO:0000313" key="11">
    <source>
        <dbReference type="Proteomes" id="UP000317730"/>
    </source>
</evidence>
<dbReference type="PROSITE" id="PS51440">
    <property type="entry name" value="TIM_2"/>
    <property type="match status" value="1"/>
</dbReference>
<dbReference type="Gene3D" id="3.20.20.70">
    <property type="entry name" value="Aldolase class I"/>
    <property type="match status" value="1"/>
</dbReference>
<evidence type="ECO:0000256" key="9">
    <source>
        <dbReference type="RuleBase" id="RU363013"/>
    </source>
</evidence>
<dbReference type="UniPathway" id="UPA00138"/>
<dbReference type="GO" id="GO:0006096">
    <property type="term" value="P:glycolytic process"/>
    <property type="evidence" value="ECO:0007669"/>
    <property type="project" value="UniProtKB-UniRule"/>
</dbReference>
<comment type="subunit">
    <text evidence="8 9">Homodimer.</text>
</comment>
<dbReference type="UniPathway" id="UPA00109">
    <property type="reaction ID" value="UER00189"/>
</dbReference>
<comment type="function">
    <text evidence="8">Involved in the gluconeogenesis. Catalyzes stereospecifically the conversion of dihydroxyacetone phosphate (DHAP) to D-glyceraldehyde-3-phosphate (G3P).</text>
</comment>
<accession>A0A4Y3TNM8</accession>
<evidence type="ECO:0000256" key="4">
    <source>
        <dbReference type="ARBA" id="ARBA00022432"/>
    </source>
</evidence>
<gene>
    <name evidence="10" type="primary">cbbJ</name>
    <name evidence="8" type="synonym">tpiA</name>
    <name evidence="10" type="ORF">APE01nite_04180</name>
</gene>
<dbReference type="GO" id="GO:0005829">
    <property type="term" value="C:cytosol"/>
    <property type="evidence" value="ECO:0007669"/>
    <property type="project" value="TreeGrafter"/>
</dbReference>
<evidence type="ECO:0000256" key="8">
    <source>
        <dbReference type="HAMAP-Rule" id="MF_00147"/>
    </source>
</evidence>
<organism evidence="10 11">
    <name type="scientific">Acetobacter peroxydans</name>
    <dbReference type="NCBI Taxonomy" id="104098"/>
    <lineage>
        <taxon>Bacteria</taxon>
        <taxon>Pseudomonadati</taxon>
        <taxon>Pseudomonadota</taxon>
        <taxon>Alphaproteobacteria</taxon>
        <taxon>Acetobacterales</taxon>
        <taxon>Acetobacteraceae</taxon>
        <taxon>Acetobacter</taxon>
    </lineage>
</organism>
<dbReference type="GO" id="GO:0046166">
    <property type="term" value="P:glyceraldehyde-3-phosphate biosynthetic process"/>
    <property type="evidence" value="ECO:0007669"/>
    <property type="project" value="TreeGrafter"/>
</dbReference>
<dbReference type="InterPro" id="IPR035990">
    <property type="entry name" value="TIM_sf"/>
</dbReference>
<dbReference type="SUPFAM" id="SSF51351">
    <property type="entry name" value="Triosephosphate isomerase (TIM)"/>
    <property type="match status" value="1"/>
</dbReference>
<dbReference type="InterPro" id="IPR000652">
    <property type="entry name" value="Triosephosphate_isomerase"/>
</dbReference>
<dbReference type="OrthoDB" id="9809429at2"/>
<dbReference type="GO" id="GO:0019563">
    <property type="term" value="P:glycerol catabolic process"/>
    <property type="evidence" value="ECO:0007669"/>
    <property type="project" value="TreeGrafter"/>
</dbReference>
<feature type="active site" description="Electrophile" evidence="8">
    <location>
        <position position="94"/>
    </location>
</feature>
<evidence type="ECO:0000256" key="5">
    <source>
        <dbReference type="ARBA" id="ARBA00022490"/>
    </source>
</evidence>
<evidence type="ECO:0000256" key="1">
    <source>
        <dbReference type="ARBA" id="ARBA00000148"/>
    </source>
</evidence>
<protein>
    <recommendedName>
        <fullName evidence="8 9">Triosephosphate isomerase</fullName>
        <shortName evidence="8">TIM</shortName>
        <shortName evidence="8">TPI</shortName>
        <ecNumber evidence="8 9">5.3.1.1</ecNumber>
    </recommendedName>
    <alternativeName>
        <fullName evidence="8">Triose-phosphate isomerase</fullName>
    </alternativeName>
</protein>
<keyword evidence="4 8" id="KW-0312">Gluconeogenesis</keyword>
<comment type="subcellular location">
    <subcellularLocation>
        <location evidence="8 9">Cytoplasm</location>
    </subcellularLocation>
</comment>
<evidence type="ECO:0000256" key="7">
    <source>
        <dbReference type="ARBA" id="ARBA00023235"/>
    </source>
</evidence>
<dbReference type="NCBIfam" id="TIGR00419">
    <property type="entry name" value="tim"/>
    <property type="match status" value="1"/>
</dbReference>
<dbReference type="AlphaFoldDB" id="A0A4Y3TNM8"/>
<dbReference type="InterPro" id="IPR022896">
    <property type="entry name" value="TrioseP_Isoase_bac/euk"/>
</dbReference>
<reference evidence="10 11" key="1">
    <citation type="submission" date="2019-06" db="EMBL/GenBank/DDBJ databases">
        <title>Whole genome shotgun sequence of Acetobacter peroxydans NBRC 13755.</title>
        <authorList>
            <person name="Hosoyama A."/>
            <person name="Uohara A."/>
            <person name="Ohji S."/>
            <person name="Ichikawa N."/>
        </authorList>
    </citation>
    <scope>NUCLEOTIDE SEQUENCE [LARGE SCALE GENOMIC DNA]</scope>
    <source>
        <strain evidence="10 11">NBRC 13755</strain>
    </source>
</reference>
<comment type="catalytic activity">
    <reaction evidence="8 9">
        <text>D-glyceraldehyde 3-phosphate = dihydroxyacetone phosphate</text>
        <dbReference type="Rhea" id="RHEA:18585"/>
        <dbReference type="ChEBI" id="CHEBI:57642"/>
        <dbReference type="ChEBI" id="CHEBI:59776"/>
        <dbReference type="EC" id="5.3.1.1"/>
    </reaction>
</comment>
<keyword evidence="7 8" id="KW-0413">Isomerase</keyword>
<feature type="binding site" evidence="8">
    <location>
        <begin position="9"/>
        <end position="11"/>
    </location>
    <ligand>
        <name>substrate</name>
    </ligand>
</feature>
<sequence length="246" mass="25255">MSRQMIVGNWKMNGTCQAAQALVAGLVGRLPQDSAEVVICPPFTQLASVADQLVGSFIGLGAQDCHQAASGAYTGDISAPMLADLGVSHVILGHSERRQGHAELDETVREKAVAAIHAGLTPIICVGETAEQRDANQHEDVLGWQIEGSLPAGFSGVLAYEPIWAIGAGRAATEEQIAQTMAFLRAELLRQFGEAGKAVKILYGGSVNAGNAPSILSIPEVAGALVGGASLDADAFLSIVGAASAS</sequence>
<dbReference type="PANTHER" id="PTHR21139">
    <property type="entry name" value="TRIOSEPHOSPHATE ISOMERASE"/>
    <property type="match status" value="1"/>
</dbReference>
<evidence type="ECO:0000256" key="2">
    <source>
        <dbReference type="ARBA" id="ARBA00004680"/>
    </source>
</evidence>
<evidence type="ECO:0000256" key="3">
    <source>
        <dbReference type="ARBA" id="ARBA00007422"/>
    </source>
</evidence>
<evidence type="ECO:0000256" key="6">
    <source>
        <dbReference type="ARBA" id="ARBA00023152"/>
    </source>
</evidence>
<keyword evidence="5 8" id="KW-0963">Cytoplasm</keyword>
<feature type="binding site" evidence="8">
    <location>
        <begin position="227"/>
        <end position="228"/>
    </location>
    <ligand>
        <name>substrate</name>
    </ligand>
</feature>
<dbReference type="GO" id="GO:0004807">
    <property type="term" value="F:triose-phosphate isomerase activity"/>
    <property type="evidence" value="ECO:0007669"/>
    <property type="project" value="UniProtKB-UniRule"/>
</dbReference>
<keyword evidence="6 8" id="KW-0324">Glycolysis</keyword>
<dbReference type="FunFam" id="3.20.20.70:FF:000016">
    <property type="entry name" value="Triosephosphate isomerase"/>
    <property type="match status" value="1"/>
</dbReference>
<dbReference type="HAMAP" id="MF_00147_B">
    <property type="entry name" value="TIM_B"/>
    <property type="match status" value="1"/>
</dbReference>
<dbReference type="EC" id="5.3.1.1" evidence="8 9"/>
<evidence type="ECO:0000313" key="10">
    <source>
        <dbReference type="EMBL" id="GEB84621.1"/>
    </source>
</evidence>
<feature type="active site" description="Proton acceptor" evidence="8">
    <location>
        <position position="161"/>
    </location>
</feature>
<keyword evidence="11" id="KW-1185">Reference proteome</keyword>
<dbReference type="PANTHER" id="PTHR21139:SF42">
    <property type="entry name" value="TRIOSEPHOSPHATE ISOMERASE"/>
    <property type="match status" value="1"/>
</dbReference>